<protein>
    <submittedName>
        <fullName evidence="5">Aldehyde dehydrogenase</fullName>
    </submittedName>
</protein>
<dbReference type="InterPro" id="IPR015590">
    <property type="entry name" value="Aldehyde_DH_dom"/>
</dbReference>
<accession>A0ABQ1RBM3</accession>
<proteinExistence type="inferred from homology"/>
<dbReference type="Gene3D" id="3.40.309.10">
    <property type="entry name" value="Aldehyde Dehydrogenase, Chain A, domain 2"/>
    <property type="match status" value="1"/>
</dbReference>
<evidence type="ECO:0000256" key="3">
    <source>
        <dbReference type="RuleBase" id="RU003345"/>
    </source>
</evidence>
<dbReference type="Pfam" id="PF00171">
    <property type="entry name" value="Aldedh"/>
    <property type="match status" value="1"/>
</dbReference>
<comment type="caution">
    <text evidence="5">The sequence shown here is derived from an EMBL/GenBank/DDBJ whole genome shotgun (WGS) entry which is preliminary data.</text>
</comment>
<keyword evidence="1 3" id="KW-0560">Oxidoreductase</keyword>
<evidence type="ECO:0000256" key="2">
    <source>
        <dbReference type="PROSITE-ProRule" id="PRU10007"/>
    </source>
</evidence>
<dbReference type="InterPro" id="IPR016160">
    <property type="entry name" value="Ald_DH_CS_CYS"/>
</dbReference>
<name>A0ABQ1RBM3_9MICO</name>
<dbReference type="Gene3D" id="3.40.605.10">
    <property type="entry name" value="Aldehyde Dehydrogenase, Chain A, domain 1"/>
    <property type="match status" value="1"/>
</dbReference>
<sequence length="479" mass="50561">MTTATGIYIDGAWHDVSEHRENINPSDHSDVIGLFARAERSAVDDAVDAATRAFPSWWRSSPQRRADLLEAVAARIIADADTLGTLLAREEGKTLVEAKGEVMRAAHIFRFFSGEALRMHGERQASTREGVTVNLLREPLGVVGIIAPWNFPIAIPAWKAAPALAYGNTVVMKPAELVPASAVALTRIIHDVGFPPGVFNLVTGSGSVIGDAIAAHEGVAAVTFTGSEPIGRRVAATAVGRLAEVQLEMGGKNPLIVLADTDLDVAVDCAVQGAFYSTGQRCTASSRLIVEASIHDEFVDAVLGRMAQLRVGHALADATTIGPVVDERQLETDLRYLGIARGTAGSIVHGGEVIDSDTEGNFLTPALIVGASNSDTVSREEVFGPVASVISVSDYDEAVAVANDTPFGLVAGICTRSLRAAEDFQSRSDTGMVMVNLPTAGVDPHVAFGGRKGSSFGPREQGAHARDFFTQTKTAYVRP</sequence>
<dbReference type="PROSITE" id="PS00070">
    <property type="entry name" value="ALDEHYDE_DEHYDR_CYS"/>
    <property type="match status" value="1"/>
</dbReference>
<evidence type="ECO:0000313" key="6">
    <source>
        <dbReference type="Proteomes" id="UP000629365"/>
    </source>
</evidence>
<dbReference type="PANTHER" id="PTHR11699">
    <property type="entry name" value="ALDEHYDE DEHYDROGENASE-RELATED"/>
    <property type="match status" value="1"/>
</dbReference>
<dbReference type="CDD" id="cd07097">
    <property type="entry name" value="ALDH_KGSADH-YcbD"/>
    <property type="match status" value="1"/>
</dbReference>
<dbReference type="Proteomes" id="UP000629365">
    <property type="component" value="Unassembled WGS sequence"/>
</dbReference>
<dbReference type="InterPro" id="IPR016161">
    <property type="entry name" value="Ald_DH/histidinol_DH"/>
</dbReference>
<reference evidence="6" key="1">
    <citation type="journal article" date="2019" name="Int. J. Syst. Evol. Microbiol.">
        <title>The Global Catalogue of Microorganisms (GCM) 10K type strain sequencing project: providing services to taxonomists for standard genome sequencing and annotation.</title>
        <authorList>
            <consortium name="The Broad Institute Genomics Platform"/>
            <consortium name="The Broad Institute Genome Sequencing Center for Infectious Disease"/>
            <person name="Wu L."/>
            <person name="Ma J."/>
        </authorList>
    </citation>
    <scope>NUCLEOTIDE SEQUENCE [LARGE SCALE GENOMIC DNA]</scope>
    <source>
        <strain evidence="6">CCM 7640</strain>
    </source>
</reference>
<feature type="domain" description="Aldehyde dehydrogenase" evidence="4">
    <location>
        <begin position="17"/>
        <end position="474"/>
    </location>
</feature>
<evidence type="ECO:0000313" key="5">
    <source>
        <dbReference type="EMBL" id="GGD62585.1"/>
    </source>
</evidence>
<dbReference type="InterPro" id="IPR029510">
    <property type="entry name" value="Ald_DH_CS_GLU"/>
</dbReference>
<keyword evidence="6" id="KW-1185">Reference proteome</keyword>
<dbReference type="InterPro" id="IPR016163">
    <property type="entry name" value="Ald_DH_C"/>
</dbReference>
<feature type="active site" evidence="2">
    <location>
        <position position="248"/>
    </location>
</feature>
<gene>
    <name evidence="5" type="ORF">GCM10007269_02170</name>
</gene>
<dbReference type="SUPFAM" id="SSF53720">
    <property type="entry name" value="ALDH-like"/>
    <property type="match status" value="1"/>
</dbReference>
<evidence type="ECO:0000256" key="1">
    <source>
        <dbReference type="ARBA" id="ARBA00023002"/>
    </source>
</evidence>
<organism evidence="5 6">
    <name type="scientific">Microbacterium murale</name>
    <dbReference type="NCBI Taxonomy" id="1081040"/>
    <lineage>
        <taxon>Bacteria</taxon>
        <taxon>Bacillati</taxon>
        <taxon>Actinomycetota</taxon>
        <taxon>Actinomycetes</taxon>
        <taxon>Micrococcales</taxon>
        <taxon>Microbacteriaceae</taxon>
        <taxon>Microbacterium</taxon>
    </lineage>
</organism>
<dbReference type="EMBL" id="BMCM01000001">
    <property type="protein sequence ID" value="GGD62585.1"/>
    <property type="molecule type" value="Genomic_DNA"/>
</dbReference>
<dbReference type="RefSeq" id="WP_188434688.1">
    <property type="nucleotide sequence ID" value="NZ_BMCM01000001.1"/>
</dbReference>
<comment type="similarity">
    <text evidence="3">Belongs to the aldehyde dehydrogenase family.</text>
</comment>
<dbReference type="PROSITE" id="PS00687">
    <property type="entry name" value="ALDEHYDE_DEHYDR_GLU"/>
    <property type="match status" value="1"/>
</dbReference>
<evidence type="ECO:0000259" key="4">
    <source>
        <dbReference type="Pfam" id="PF00171"/>
    </source>
</evidence>
<dbReference type="InterPro" id="IPR016162">
    <property type="entry name" value="Ald_DH_N"/>
</dbReference>